<sequence>MSQANTGPPPYRASTAESRATVGVLFAPPLRLTTATVRGPGQC</sequence>
<keyword evidence="2" id="KW-1185">Reference proteome</keyword>
<accession>A0ABV5G9N8</accession>
<dbReference type="Proteomes" id="UP001589575">
    <property type="component" value="Unassembled WGS sequence"/>
</dbReference>
<comment type="caution">
    <text evidence="1">The sequence shown here is derived from an EMBL/GenBank/DDBJ whole genome shotgun (WGS) entry which is preliminary data.</text>
</comment>
<name>A0ABV5G9N8_9MICC</name>
<gene>
    <name evidence="1" type="ORF">ACFFX0_32585</name>
</gene>
<evidence type="ECO:0000313" key="2">
    <source>
        <dbReference type="Proteomes" id="UP001589575"/>
    </source>
</evidence>
<organism evidence="1 2">
    <name type="scientific">Citricoccus parietis</name>
    <dbReference type="NCBI Taxonomy" id="592307"/>
    <lineage>
        <taxon>Bacteria</taxon>
        <taxon>Bacillati</taxon>
        <taxon>Actinomycetota</taxon>
        <taxon>Actinomycetes</taxon>
        <taxon>Micrococcales</taxon>
        <taxon>Micrococcaceae</taxon>
        <taxon>Citricoccus</taxon>
    </lineage>
</organism>
<proteinExistence type="predicted"/>
<reference evidence="1 2" key="1">
    <citation type="submission" date="2024-09" db="EMBL/GenBank/DDBJ databases">
        <authorList>
            <person name="Sun Q."/>
            <person name="Mori K."/>
        </authorList>
    </citation>
    <scope>NUCLEOTIDE SEQUENCE [LARGE SCALE GENOMIC DNA]</scope>
    <source>
        <strain evidence="1 2">CCM 7609</strain>
    </source>
</reference>
<protein>
    <submittedName>
        <fullName evidence="1">Uncharacterized protein</fullName>
    </submittedName>
</protein>
<evidence type="ECO:0000313" key="1">
    <source>
        <dbReference type="EMBL" id="MFB9075648.1"/>
    </source>
</evidence>
<dbReference type="EMBL" id="JBHMFI010000023">
    <property type="protein sequence ID" value="MFB9075648.1"/>
    <property type="molecule type" value="Genomic_DNA"/>
</dbReference>